<dbReference type="AlphaFoldDB" id="A0A8A4TJT3"/>
<keyword evidence="3" id="KW-1185">Reference proteome</keyword>
<dbReference type="Proteomes" id="UP000663929">
    <property type="component" value="Chromosome"/>
</dbReference>
<organism evidence="2 3">
    <name type="scientific">Sulfidibacter corallicola</name>
    <dbReference type="NCBI Taxonomy" id="2818388"/>
    <lineage>
        <taxon>Bacteria</taxon>
        <taxon>Pseudomonadati</taxon>
        <taxon>Acidobacteriota</taxon>
        <taxon>Holophagae</taxon>
        <taxon>Acanthopleuribacterales</taxon>
        <taxon>Acanthopleuribacteraceae</taxon>
        <taxon>Sulfidibacter</taxon>
    </lineage>
</organism>
<dbReference type="KEGG" id="scor:J3U87_32290"/>
<gene>
    <name evidence="2" type="ORF">J3U87_32290</name>
</gene>
<reference evidence="2" key="1">
    <citation type="submission" date="2021-03" db="EMBL/GenBank/DDBJ databases">
        <title>Acanthopleuribacteraceae sp. M133.</title>
        <authorList>
            <person name="Wang G."/>
        </authorList>
    </citation>
    <scope>NUCLEOTIDE SEQUENCE</scope>
    <source>
        <strain evidence="2">M133</strain>
    </source>
</reference>
<name>A0A8A4TJT3_SULCO</name>
<dbReference type="EMBL" id="CP071793">
    <property type="protein sequence ID" value="QTD50289.1"/>
    <property type="molecule type" value="Genomic_DNA"/>
</dbReference>
<sequence>MKKCEICRNENLVFYIHAPRIFLIGYFKYVALMGLIVILQLPAAPFLARNQPNLDWGKFFLGHPVLLKGPAGHGPIGVLFSCTQHVPRPQE</sequence>
<dbReference type="RefSeq" id="WP_237379919.1">
    <property type="nucleotide sequence ID" value="NZ_CP071793.1"/>
</dbReference>
<protein>
    <submittedName>
        <fullName evidence="2">Uncharacterized protein</fullName>
    </submittedName>
</protein>
<keyword evidence="1" id="KW-0472">Membrane</keyword>
<evidence type="ECO:0000256" key="1">
    <source>
        <dbReference type="SAM" id="Phobius"/>
    </source>
</evidence>
<evidence type="ECO:0000313" key="3">
    <source>
        <dbReference type="Proteomes" id="UP000663929"/>
    </source>
</evidence>
<feature type="transmembrane region" description="Helical" evidence="1">
    <location>
        <begin position="21"/>
        <end position="41"/>
    </location>
</feature>
<evidence type="ECO:0000313" key="2">
    <source>
        <dbReference type="EMBL" id="QTD50289.1"/>
    </source>
</evidence>
<keyword evidence="1" id="KW-1133">Transmembrane helix</keyword>
<accession>A0A8A4TJT3</accession>
<proteinExistence type="predicted"/>
<keyword evidence="1" id="KW-0812">Transmembrane</keyword>